<dbReference type="Pfam" id="PF02992">
    <property type="entry name" value="Transposase_21"/>
    <property type="match status" value="1"/>
</dbReference>
<dbReference type="STRING" id="1432141.A0A015JXL7"/>
<keyword evidence="2" id="KW-1185">Reference proteome</keyword>
<comment type="caution">
    <text evidence="1">The sequence shown here is derived from an EMBL/GenBank/DDBJ whole genome shotgun (WGS) entry which is preliminary data.</text>
</comment>
<evidence type="ECO:0000313" key="2">
    <source>
        <dbReference type="Proteomes" id="UP000022910"/>
    </source>
</evidence>
<dbReference type="OrthoDB" id="3039677at2759"/>
<evidence type="ECO:0000313" key="1">
    <source>
        <dbReference type="EMBL" id="EXX59844.1"/>
    </source>
</evidence>
<name>A0A015JXL7_RHIIW</name>
<dbReference type="InterPro" id="IPR004242">
    <property type="entry name" value="Transposase_21"/>
</dbReference>
<proteinExistence type="predicted"/>
<organism evidence="1 2">
    <name type="scientific">Rhizophagus irregularis (strain DAOM 197198w)</name>
    <name type="common">Glomus intraradices</name>
    <dbReference type="NCBI Taxonomy" id="1432141"/>
    <lineage>
        <taxon>Eukaryota</taxon>
        <taxon>Fungi</taxon>
        <taxon>Fungi incertae sedis</taxon>
        <taxon>Mucoromycota</taxon>
        <taxon>Glomeromycotina</taxon>
        <taxon>Glomeromycetes</taxon>
        <taxon>Glomerales</taxon>
        <taxon>Glomeraceae</taxon>
        <taxon>Rhizophagus</taxon>
    </lineage>
</organism>
<protein>
    <recommendedName>
        <fullName evidence="3">Transposase domain-containing protein</fullName>
    </recommendedName>
</protein>
<reference evidence="1 2" key="1">
    <citation type="submission" date="2014-02" db="EMBL/GenBank/DDBJ databases">
        <title>Single nucleus genome sequencing reveals high similarity among nuclei of an endomycorrhizal fungus.</title>
        <authorList>
            <person name="Lin K."/>
            <person name="Geurts R."/>
            <person name="Zhang Z."/>
            <person name="Limpens E."/>
            <person name="Saunders D.G."/>
            <person name="Mu D."/>
            <person name="Pang E."/>
            <person name="Cao H."/>
            <person name="Cha H."/>
            <person name="Lin T."/>
            <person name="Zhou Q."/>
            <person name="Shang Y."/>
            <person name="Li Y."/>
            <person name="Ivanov S."/>
            <person name="Sharma T."/>
            <person name="Velzen R.V."/>
            <person name="Ruijter N.D."/>
            <person name="Aanen D.K."/>
            <person name="Win J."/>
            <person name="Kamoun S."/>
            <person name="Bisseling T."/>
            <person name="Huang S."/>
        </authorList>
    </citation>
    <scope>NUCLEOTIDE SEQUENCE [LARGE SCALE GENOMIC DNA]</scope>
    <source>
        <strain evidence="2">DAOM197198w</strain>
    </source>
</reference>
<dbReference type="AlphaFoldDB" id="A0A015JXL7"/>
<gene>
    <name evidence="1" type="ORF">RirG_185360</name>
</gene>
<dbReference type="EMBL" id="JEMT01026161">
    <property type="protein sequence ID" value="EXX59844.1"/>
    <property type="molecule type" value="Genomic_DNA"/>
</dbReference>
<sequence length="186" mass="21280">MTDESSNNFFRSDVADSHLGLILNLDWFQPFDGTIHSTGVIYAAIGNLLRDVRFKRNNILILGLLPSPDEVSLHKINHYLAPIIDELKSLWEGVTLNQTYECQEGKRICAALILVSCDIPAVRKICEHISALVSCHRCEKKANYENRQHNFAGINEMDEWFTCRDSAQHRQHAIGWRRCNSDATRK</sequence>
<dbReference type="HOGENOM" id="CLU_078867_0_0_1"/>
<evidence type="ECO:0008006" key="3">
    <source>
        <dbReference type="Google" id="ProtNLM"/>
    </source>
</evidence>
<dbReference type="Proteomes" id="UP000022910">
    <property type="component" value="Unassembled WGS sequence"/>
</dbReference>
<accession>A0A015JXL7</accession>